<dbReference type="Proteomes" id="UP000565205">
    <property type="component" value="Unassembled WGS sequence"/>
</dbReference>
<dbReference type="EMBL" id="JABXXQ010000368">
    <property type="protein sequence ID" value="NVN31413.1"/>
    <property type="molecule type" value="Genomic_DNA"/>
</dbReference>
<evidence type="ECO:0000256" key="1">
    <source>
        <dbReference type="SAM" id="SignalP"/>
    </source>
</evidence>
<feature type="signal peptide" evidence="1">
    <location>
        <begin position="1"/>
        <end position="20"/>
    </location>
</feature>
<dbReference type="Proteomes" id="UP000557688">
    <property type="component" value="Unassembled WGS sequence"/>
</dbReference>
<evidence type="ECO:0000313" key="2">
    <source>
        <dbReference type="EMBL" id="MBB3175172.1"/>
    </source>
</evidence>
<dbReference type="RefSeq" id="WP_176625702.1">
    <property type="nucleotide sequence ID" value="NZ_JABXXQ010000368.1"/>
</dbReference>
<gene>
    <name evidence="2" type="ORF">FHR90_003025</name>
    <name evidence="3" type="ORF">HUK83_13870</name>
</gene>
<keyword evidence="4" id="KW-1185">Reference proteome</keyword>
<evidence type="ECO:0008006" key="6">
    <source>
        <dbReference type="Google" id="ProtNLM"/>
    </source>
</evidence>
<feature type="chain" id="PRO_5036418328" description="Lipoprotein" evidence="1">
    <location>
        <begin position="21"/>
        <end position="150"/>
    </location>
</feature>
<evidence type="ECO:0000313" key="5">
    <source>
        <dbReference type="Proteomes" id="UP000565205"/>
    </source>
</evidence>
<dbReference type="AlphaFoldDB" id="A0A839V6J0"/>
<comment type="caution">
    <text evidence="2">The sequence shown here is derived from an EMBL/GenBank/DDBJ whole genome shotgun (WGS) entry which is preliminary data.</text>
</comment>
<dbReference type="EMBL" id="JACHXV010000020">
    <property type="protein sequence ID" value="MBB3175172.1"/>
    <property type="molecule type" value="Genomic_DNA"/>
</dbReference>
<sequence>MSMPARLPLPVALSAALLLAGCGGPPARPSLSDLDGSWSGALHGTGGTCPDGVMSTLVISDTHLVFAPSGGVLQLEGHRTADSSTLHAQLVLKDMNHKPLPMVFEGHAVVEQAADGPALRIDGTYGTPTCRANVTLRRPQARAWKNLIGR</sequence>
<organism evidence="2 4">
    <name type="scientific">Endobacter medicaginis</name>
    <dbReference type="NCBI Taxonomy" id="1181271"/>
    <lineage>
        <taxon>Bacteria</taxon>
        <taxon>Pseudomonadati</taxon>
        <taxon>Pseudomonadota</taxon>
        <taxon>Alphaproteobacteria</taxon>
        <taxon>Acetobacterales</taxon>
        <taxon>Acetobacteraceae</taxon>
        <taxon>Endobacter</taxon>
    </lineage>
</organism>
<evidence type="ECO:0000313" key="4">
    <source>
        <dbReference type="Proteomes" id="UP000557688"/>
    </source>
</evidence>
<protein>
    <recommendedName>
        <fullName evidence="6">Lipoprotein</fullName>
    </recommendedName>
</protein>
<evidence type="ECO:0000313" key="3">
    <source>
        <dbReference type="EMBL" id="NVN31413.1"/>
    </source>
</evidence>
<proteinExistence type="predicted"/>
<keyword evidence="1" id="KW-0732">Signal</keyword>
<accession>A0A839V6J0</accession>
<reference evidence="3 5" key="1">
    <citation type="submission" date="2020-06" db="EMBL/GenBank/DDBJ databases">
        <title>Description of novel acetic acid bacteria.</title>
        <authorList>
            <person name="Sombolestani A."/>
        </authorList>
    </citation>
    <scope>NUCLEOTIDE SEQUENCE [LARGE SCALE GENOMIC DNA]</scope>
    <source>
        <strain evidence="3 5">LMG 26838</strain>
    </source>
</reference>
<reference evidence="2 4" key="2">
    <citation type="submission" date="2020-08" db="EMBL/GenBank/DDBJ databases">
        <title>Genomic Encyclopedia of Type Strains, Phase III (KMG-III): the genomes of soil and plant-associated and newly described type strains.</title>
        <authorList>
            <person name="Whitman W."/>
        </authorList>
    </citation>
    <scope>NUCLEOTIDE SEQUENCE [LARGE SCALE GENOMIC DNA]</scope>
    <source>
        <strain evidence="2 4">CECT 8088</strain>
    </source>
</reference>
<dbReference type="PROSITE" id="PS51257">
    <property type="entry name" value="PROKAR_LIPOPROTEIN"/>
    <property type="match status" value="1"/>
</dbReference>
<name>A0A839V6J0_9PROT</name>